<dbReference type="OrthoDB" id="5522265at2"/>
<dbReference type="InterPro" id="IPR013216">
    <property type="entry name" value="Methyltransf_11"/>
</dbReference>
<dbReference type="PANTHER" id="PTHR43591:SF24">
    <property type="entry name" value="2-METHOXY-6-POLYPRENYL-1,4-BENZOQUINOL METHYLASE, MITOCHONDRIAL"/>
    <property type="match status" value="1"/>
</dbReference>
<keyword evidence="4" id="KW-0808">Transferase</keyword>
<evidence type="ECO:0000256" key="2">
    <source>
        <dbReference type="PIRSR" id="PIRSR018249-2"/>
    </source>
</evidence>
<dbReference type="RefSeq" id="WP_057745087.1">
    <property type="nucleotide sequence ID" value="NZ_BJLU01000004.1"/>
</dbReference>
<evidence type="ECO:0000313" key="5">
    <source>
        <dbReference type="Proteomes" id="UP000051992"/>
    </source>
</evidence>
<reference evidence="4 5" key="1">
    <citation type="journal article" date="2015" name="Genome Announc.">
        <title>Expanding the biotechnology potential of lactobacilli through comparative genomics of 213 strains and associated genera.</title>
        <authorList>
            <person name="Sun Z."/>
            <person name="Harris H.M."/>
            <person name="McCann A."/>
            <person name="Guo C."/>
            <person name="Argimon S."/>
            <person name="Zhang W."/>
            <person name="Yang X."/>
            <person name="Jeffery I.B."/>
            <person name="Cooney J.C."/>
            <person name="Kagawa T.F."/>
            <person name="Liu W."/>
            <person name="Song Y."/>
            <person name="Salvetti E."/>
            <person name="Wrobel A."/>
            <person name="Rasinkangas P."/>
            <person name="Parkhill J."/>
            <person name="Rea M.C."/>
            <person name="O'Sullivan O."/>
            <person name="Ritari J."/>
            <person name="Douillard F.P."/>
            <person name="Paul Ross R."/>
            <person name="Yang R."/>
            <person name="Briner A.E."/>
            <person name="Felis G.E."/>
            <person name="de Vos W.M."/>
            <person name="Barrangou R."/>
            <person name="Klaenhammer T.R."/>
            <person name="Caufield P.W."/>
            <person name="Cui Y."/>
            <person name="Zhang H."/>
            <person name="O'Toole P.W."/>
        </authorList>
    </citation>
    <scope>NUCLEOTIDE SEQUENCE [LARGE SCALE GENOMIC DNA]</scope>
    <source>
        <strain evidence="4 5">DSM 20410</strain>
    </source>
</reference>
<feature type="binding site" evidence="1">
    <location>
        <position position="41"/>
    </location>
    <ligand>
        <name>Zn(2+)</name>
        <dbReference type="ChEBI" id="CHEBI:29105"/>
    </ligand>
</feature>
<feature type="binding site" evidence="1">
    <location>
        <position position="37"/>
    </location>
    <ligand>
        <name>Zn(2+)</name>
        <dbReference type="ChEBI" id="CHEBI:29105"/>
    </ligand>
</feature>
<dbReference type="GO" id="GO:0032259">
    <property type="term" value="P:methylation"/>
    <property type="evidence" value="ECO:0007669"/>
    <property type="project" value="UniProtKB-KW"/>
</dbReference>
<dbReference type="EMBL" id="JQBM01000002">
    <property type="protein sequence ID" value="KRN46412.1"/>
    <property type="molecule type" value="Genomic_DNA"/>
</dbReference>
<dbReference type="InterPro" id="IPR016718">
    <property type="entry name" value="rRNA_m1G-MeTrfase_A_prd"/>
</dbReference>
<feature type="domain" description="Methyltransferase type 11" evidence="3">
    <location>
        <begin position="98"/>
        <end position="184"/>
    </location>
</feature>
<dbReference type="GO" id="GO:0008757">
    <property type="term" value="F:S-adenosylmethionine-dependent methyltransferase activity"/>
    <property type="evidence" value="ECO:0007669"/>
    <property type="project" value="InterPro"/>
</dbReference>
<dbReference type="PANTHER" id="PTHR43591">
    <property type="entry name" value="METHYLTRANSFERASE"/>
    <property type="match status" value="1"/>
</dbReference>
<feature type="binding site" evidence="1">
    <location>
        <position position="20"/>
    </location>
    <ligand>
        <name>Zn(2+)</name>
        <dbReference type="ChEBI" id="CHEBI:29105"/>
    </ligand>
</feature>
<gene>
    <name evidence="4" type="ORF">IV50_GL000685</name>
</gene>
<dbReference type="Proteomes" id="UP000051992">
    <property type="component" value="Unassembled WGS sequence"/>
</dbReference>
<evidence type="ECO:0000259" key="3">
    <source>
        <dbReference type="Pfam" id="PF08241"/>
    </source>
</evidence>
<dbReference type="AlphaFoldDB" id="A0A0R2H8G7"/>
<dbReference type="PATRIC" id="fig|1629.5.peg.689"/>
<keyword evidence="1" id="KW-0479">Metal-binding</keyword>
<feature type="binding site" evidence="1">
    <location>
        <position position="23"/>
    </location>
    <ligand>
        <name>Zn(2+)</name>
        <dbReference type="ChEBI" id="CHEBI:29105"/>
    </ligand>
</feature>
<name>A0A0R2H8G7_WEIVI</name>
<accession>A0A0R2H8G7</accession>
<keyword evidence="4" id="KW-0489">Methyltransferase</keyword>
<keyword evidence="1" id="KW-0862">Zinc</keyword>
<dbReference type="SUPFAM" id="SSF53335">
    <property type="entry name" value="S-adenosyl-L-methionine-dependent methyltransferases"/>
    <property type="match status" value="1"/>
</dbReference>
<keyword evidence="2" id="KW-0949">S-adenosyl-L-methionine</keyword>
<comment type="caution">
    <text evidence="4">The sequence shown here is derived from an EMBL/GenBank/DDBJ whole genome shotgun (WGS) entry which is preliminary data.</text>
</comment>
<evidence type="ECO:0000313" key="4">
    <source>
        <dbReference type="EMBL" id="KRN46412.1"/>
    </source>
</evidence>
<feature type="binding site" evidence="2">
    <location>
        <position position="79"/>
    </location>
    <ligand>
        <name>S-adenosyl-L-methionine</name>
        <dbReference type="ChEBI" id="CHEBI:59789"/>
    </ligand>
</feature>
<keyword evidence="5" id="KW-1185">Reference proteome</keyword>
<sequence length="284" mass="31743">MKKIDQGTAFVREHAHLFQCPTCREPYERVEAHTLICPNGHTIDVNKKGSLNFLNHAVDTEYDDAMLEARRRVLSAGLFDGIIKAVADQLPTDPQTLLDVGTGEGTPLAKLLDLRHNQDVGIGFDISKAGVNLGTQLDSPAFFMVADLAHLPFNENSLDAIVEFFSPSAYDEFNRVLKPGGRLVKVIPNAGYLHELREMLYPVDSSNHTYSNEKVLTRFMERYPQASQQTVTYTWDIPADKYVDLLHMTPLHWGARPEAQALAESTPLQRVTVDVTVLMVPQVD</sequence>
<dbReference type="GO" id="GO:0046872">
    <property type="term" value="F:metal ion binding"/>
    <property type="evidence" value="ECO:0007669"/>
    <property type="project" value="UniProtKB-KW"/>
</dbReference>
<feature type="binding site" evidence="2">
    <location>
        <position position="192"/>
    </location>
    <ligand>
        <name>S-adenosyl-L-methionine</name>
        <dbReference type="ChEBI" id="CHEBI:59789"/>
    </ligand>
</feature>
<dbReference type="InterPro" id="IPR029063">
    <property type="entry name" value="SAM-dependent_MTases_sf"/>
</dbReference>
<dbReference type="CDD" id="cd02440">
    <property type="entry name" value="AdoMet_MTases"/>
    <property type="match status" value="1"/>
</dbReference>
<evidence type="ECO:0000256" key="1">
    <source>
        <dbReference type="PIRSR" id="PIRSR018249-1"/>
    </source>
</evidence>
<feature type="binding site" evidence="2">
    <location>
        <begin position="104"/>
        <end position="105"/>
    </location>
    <ligand>
        <name>S-adenosyl-L-methionine</name>
        <dbReference type="ChEBI" id="CHEBI:59789"/>
    </ligand>
</feature>
<organism evidence="4 5">
    <name type="scientific">Weissella viridescens</name>
    <name type="common">Lactobacillus viridescens</name>
    <dbReference type="NCBI Taxonomy" id="1629"/>
    <lineage>
        <taxon>Bacteria</taxon>
        <taxon>Bacillati</taxon>
        <taxon>Bacillota</taxon>
        <taxon>Bacilli</taxon>
        <taxon>Lactobacillales</taxon>
        <taxon>Lactobacillaceae</taxon>
        <taxon>Weissella</taxon>
    </lineage>
</organism>
<proteinExistence type="predicted"/>
<dbReference type="PIRSF" id="PIRSF018249">
    <property type="entry name" value="MyrA_prd"/>
    <property type="match status" value="1"/>
</dbReference>
<dbReference type="Gene3D" id="3.40.50.150">
    <property type="entry name" value="Vaccinia Virus protein VP39"/>
    <property type="match status" value="1"/>
</dbReference>
<dbReference type="Pfam" id="PF08241">
    <property type="entry name" value="Methyltransf_11"/>
    <property type="match status" value="1"/>
</dbReference>
<protein>
    <submittedName>
        <fullName evidence="4">rRNA large subunit methyltransferase A</fullName>
    </submittedName>
</protein>